<dbReference type="EMBL" id="UXAW01000058">
    <property type="protein sequence ID" value="VDC27215.1"/>
    <property type="molecule type" value="Genomic_DNA"/>
</dbReference>
<dbReference type="RefSeq" id="WP_124086212.1">
    <property type="nucleotide sequence ID" value="NZ_UXAW01000058.1"/>
</dbReference>
<sequence>MAGLLSRAFPPGLLLIALGIVLIGLGAVLDHYDLHRAQWYLGEGGLVALSLGGVMAVVAVIALLLTPAGGDGDG</sequence>
<feature type="transmembrane region" description="Helical" evidence="1">
    <location>
        <begin position="12"/>
        <end position="32"/>
    </location>
</feature>
<feature type="transmembrane region" description="Helical" evidence="1">
    <location>
        <begin position="44"/>
        <end position="65"/>
    </location>
</feature>
<keyword evidence="1" id="KW-1133">Transmembrane helix</keyword>
<evidence type="ECO:0000313" key="2">
    <source>
        <dbReference type="EMBL" id="VDC27215.1"/>
    </source>
</evidence>
<dbReference type="AlphaFoldDB" id="A0A3P5X003"/>
<evidence type="ECO:0000256" key="1">
    <source>
        <dbReference type="SAM" id="Phobius"/>
    </source>
</evidence>
<organism evidence="2 3">
    <name type="scientific">Pseudogemmobacter humi</name>
    <dbReference type="NCBI Taxonomy" id="2483812"/>
    <lineage>
        <taxon>Bacteria</taxon>
        <taxon>Pseudomonadati</taxon>
        <taxon>Pseudomonadota</taxon>
        <taxon>Alphaproteobacteria</taxon>
        <taxon>Rhodobacterales</taxon>
        <taxon>Paracoccaceae</taxon>
        <taxon>Pseudogemmobacter</taxon>
    </lineage>
</organism>
<keyword evidence="1" id="KW-0472">Membrane</keyword>
<dbReference type="Proteomes" id="UP000277498">
    <property type="component" value="Unassembled WGS sequence"/>
</dbReference>
<proteinExistence type="predicted"/>
<accession>A0A3P5X003</accession>
<keyword evidence="1" id="KW-0812">Transmembrane</keyword>
<gene>
    <name evidence="2" type="ORF">XINFAN_01801</name>
</gene>
<protein>
    <submittedName>
        <fullName evidence="2">Uncharacterized protein</fullName>
    </submittedName>
</protein>
<reference evidence="2 3" key="1">
    <citation type="submission" date="2018-11" db="EMBL/GenBank/DDBJ databases">
        <authorList>
            <person name="Criscuolo A."/>
        </authorList>
    </citation>
    <scope>NUCLEOTIDE SEQUENCE [LARGE SCALE GENOMIC DNA]</scope>
    <source>
        <strain evidence="2">ACIP111625</strain>
    </source>
</reference>
<evidence type="ECO:0000313" key="3">
    <source>
        <dbReference type="Proteomes" id="UP000277498"/>
    </source>
</evidence>
<keyword evidence="3" id="KW-1185">Reference proteome</keyword>
<name>A0A3P5X003_9RHOB</name>